<evidence type="ECO:0000313" key="1">
    <source>
        <dbReference type="EMBL" id="MFB2835173.1"/>
    </source>
</evidence>
<dbReference type="EMBL" id="JBHFNT010000097">
    <property type="protein sequence ID" value="MFB2835173.1"/>
    <property type="molecule type" value="Genomic_DNA"/>
</dbReference>
<keyword evidence="2" id="KW-1185">Reference proteome</keyword>
<sequence>MKFPPQFQQNIEKWARIQGVSTEQFIWQAIAEKIDSLNQKVVENSSEEQSELTNKSQSNQAKIYRKEGILVIDAELPESFDLNSFINELREERIQDHKAL</sequence>
<comment type="caution">
    <text evidence="1">The sequence shown here is derived from an EMBL/GenBank/DDBJ whole genome shotgun (WGS) entry which is preliminary data.</text>
</comment>
<name>A0ABV4WKI4_9CYAN</name>
<gene>
    <name evidence="1" type="ORF">ACE1CA_11635</name>
</gene>
<evidence type="ECO:0000313" key="2">
    <source>
        <dbReference type="Proteomes" id="UP001576780"/>
    </source>
</evidence>
<reference evidence="1 2" key="1">
    <citation type="submission" date="2024-09" db="EMBL/GenBank/DDBJ databases">
        <title>Floridaenema gen nov. (Aerosakkonemataceae, Aerosakkonematales ord. nov., Cyanobacteria) from benthic tropical and subtropical fresh waters, with the description of four new species.</title>
        <authorList>
            <person name="Moretto J.A."/>
            <person name="Berthold D.E."/>
            <person name="Lefler F.W."/>
            <person name="Huang I.-S."/>
            <person name="Laughinghouse H. IV."/>
        </authorList>
    </citation>
    <scope>NUCLEOTIDE SEQUENCE [LARGE SCALE GENOMIC DNA]</scope>
    <source>
        <strain evidence="1 2">BLCC-F167</strain>
    </source>
</reference>
<proteinExistence type="predicted"/>
<dbReference type="RefSeq" id="WP_413277594.1">
    <property type="nucleotide sequence ID" value="NZ_JBHFNT010000097.1"/>
</dbReference>
<accession>A0ABV4WKI4</accession>
<organism evidence="1 2">
    <name type="scientific">Floridaenema evergladense BLCC-F167</name>
    <dbReference type="NCBI Taxonomy" id="3153639"/>
    <lineage>
        <taxon>Bacteria</taxon>
        <taxon>Bacillati</taxon>
        <taxon>Cyanobacteriota</taxon>
        <taxon>Cyanophyceae</taxon>
        <taxon>Oscillatoriophycideae</taxon>
        <taxon>Aerosakkonematales</taxon>
        <taxon>Aerosakkonemataceae</taxon>
        <taxon>Floridanema</taxon>
        <taxon>Floridanema evergladense</taxon>
    </lineage>
</organism>
<protein>
    <submittedName>
        <fullName evidence="1">Uncharacterized protein</fullName>
    </submittedName>
</protein>
<dbReference type="Proteomes" id="UP001576780">
    <property type="component" value="Unassembled WGS sequence"/>
</dbReference>